<proteinExistence type="predicted"/>
<keyword evidence="3" id="KW-1185">Reference proteome</keyword>
<gene>
    <name evidence="2" type="ORF">EI97DRAFT_252078</name>
</gene>
<organism evidence="2 3">
    <name type="scientific">Westerdykella ornata</name>
    <dbReference type="NCBI Taxonomy" id="318751"/>
    <lineage>
        <taxon>Eukaryota</taxon>
        <taxon>Fungi</taxon>
        <taxon>Dikarya</taxon>
        <taxon>Ascomycota</taxon>
        <taxon>Pezizomycotina</taxon>
        <taxon>Dothideomycetes</taxon>
        <taxon>Pleosporomycetidae</taxon>
        <taxon>Pleosporales</taxon>
        <taxon>Sporormiaceae</taxon>
        <taxon>Westerdykella</taxon>
    </lineage>
</organism>
<protein>
    <submittedName>
        <fullName evidence="2">Uncharacterized protein</fullName>
    </submittedName>
</protein>
<name>A0A6A6JQK3_WESOR</name>
<dbReference type="GeneID" id="54547329"/>
<reference evidence="2" key="1">
    <citation type="journal article" date="2020" name="Stud. Mycol.">
        <title>101 Dothideomycetes genomes: a test case for predicting lifestyles and emergence of pathogens.</title>
        <authorList>
            <person name="Haridas S."/>
            <person name="Albert R."/>
            <person name="Binder M."/>
            <person name="Bloem J."/>
            <person name="Labutti K."/>
            <person name="Salamov A."/>
            <person name="Andreopoulos B."/>
            <person name="Baker S."/>
            <person name="Barry K."/>
            <person name="Bills G."/>
            <person name="Bluhm B."/>
            <person name="Cannon C."/>
            <person name="Castanera R."/>
            <person name="Culley D."/>
            <person name="Daum C."/>
            <person name="Ezra D."/>
            <person name="Gonzalez J."/>
            <person name="Henrissat B."/>
            <person name="Kuo A."/>
            <person name="Liang C."/>
            <person name="Lipzen A."/>
            <person name="Lutzoni F."/>
            <person name="Magnuson J."/>
            <person name="Mondo S."/>
            <person name="Nolan M."/>
            <person name="Ohm R."/>
            <person name="Pangilinan J."/>
            <person name="Park H.-J."/>
            <person name="Ramirez L."/>
            <person name="Alfaro M."/>
            <person name="Sun H."/>
            <person name="Tritt A."/>
            <person name="Yoshinaga Y."/>
            <person name="Zwiers L.-H."/>
            <person name="Turgeon B."/>
            <person name="Goodwin S."/>
            <person name="Spatafora J."/>
            <person name="Crous P."/>
            <person name="Grigoriev I."/>
        </authorList>
    </citation>
    <scope>NUCLEOTIDE SEQUENCE</scope>
    <source>
        <strain evidence="2">CBS 379.55</strain>
    </source>
</reference>
<accession>A0A6A6JQK3</accession>
<dbReference type="RefSeq" id="XP_033655932.1">
    <property type="nucleotide sequence ID" value="XM_033794154.1"/>
</dbReference>
<evidence type="ECO:0000256" key="1">
    <source>
        <dbReference type="SAM" id="MobiDB-lite"/>
    </source>
</evidence>
<dbReference type="EMBL" id="ML986488">
    <property type="protein sequence ID" value="KAF2278393.1"/>
    <property type="molecule type" value="Genomic_DNA"/>
</dbReference>
<dbReference type="Proteomes" id="UP000800097">
    <property type="component" value="Unassembled WGS sequence"/>
</dbReference>
<sequence length="139" mass="15896">MDRAPEEVLKLGISPPKNLLFGRAPLHLPTSTVAFTLDIIFPSSLHSLQNSFCFDSYWAYRLTRSLPQLVCVPSSSPLAVGPSKPHQLPRQPKLRQHPPTPPPLLRISCTPLIVIRRYHERLHRCRRRGHPLCQRECCH</sequence>
<feature type="region of interest" description="Disordered" evidence="1">
    <location>
        <begin position="76"/>
        <end position="102"/>
    </location>
</feature>
<evidence type="ECO:0000313" key="3">
    <source>
        <dbReference type="Proteomes" id="UP000800097"/>
    </source>
</evidence>
<evidence type="ECO:0000313" key="2">
    <source>
        <dbReference type="EMBL" id="KAF2278393.1"/>
    </source>
</evidence>
<dbReference type="AlphaFoldDB" id="A0A6A6JQK3"/>